<dbReference type="Proteomes" id="UP000094527">
    <property type="component" value="Unassembled WGS sequence"/>
</dbReference>
<feature type="region of interest" description="Disordered" evidence="1">
    <location>
        <begin position="289"/>
        <end position="335"/>
    </location>
</feature>
<feature type="region of interest" description="Disordered" evidence="1">
    <location>
        <begin position="369"/>
        <end position="410"/>
    </location>
</feature>
<keyword evidence="4" id="KW-1185">Reference proteome</keyword>
<dbReference type="PROSITE" id="PS51338">
    <property type="entry name" value="IMD"/>
    <property type="match status" value="1"/>
</dbReference>
<dbReference type="STRING" id="48709.A0A1D2NJV9"/>
<dbReference type="PANTHER" id="PTHR15708:SF4">
    <property type="entry name" value="FI21477P1-RELATED"/>
    <property type="match status" value="1"/>
</dbReference>
<feature type="region of interest" description="Disordered" evidence="1">
    <location>
        <begin position="65"/>
        <end position="125"/>
    </location>
</feature>
<protein>
    <submittedName>
        <fullName evidence="3">Metastasis suppressor protein 1</fullName>
    </submittedName>
</protein>
<proteinExistence type="predicted"/>
<evidence type="ECO:0000256" key="1">
    <source>
        <dbReference type="SAM" id="MobiDB-lite"/>
    </source>
</evidence>
<dbReference type="PANTHER" id="PTHR15708">
    <property type="entry name" value="ACTIN BUNDLING/MISSING IN METASTASIS-RELATED"/>
    <property type="match status" value="1"/>
</dbReference>
<feature type="compositionally biased region" description="Polar residues" evidence="1">
    <location>
        <begin position="390"/>
        <end position="410"/>
    </location>
</feature>
<evidence type="ECO:0000259" key="2">
    <source>
        <dbReference type="PROSITE" id="PS51338"/>
    </source>
</evidence>
<dbReference type="InterPro" id="IPR027267">
    <property type="entry name" value="AH/BAR_dom_sf"/>
</dbReference>
<dbReference type="GO" id="GO:0015629">
    <property type="term" value="C:actin cytoskeleton"/>
    <property type="evidence" value="ECO:0007669"/>
    <property type="project" value="TreeGrafter"/>
</dbReference>
<dbReference type="GO" id="GO:0009898">
    <property type="term" value="C:cytoplasmic side of plasma membrane"/>
    <property type="evidence" value="ECO:0007669"/>
    <property type="project" value="TreeGrafter"/>
</dbReference>
<feature type="compositionally biased region" description="Polar residues" evidence="1">
    <location>
        <begin position="531"/>
        <end position="546"/>
    </location>
</feature>
<feature type="compositionally biased region" description="Low complexity" evidence="1">
    <location>
        <begin position="445"/>
        <end position="458"/>
    </location>
</feature>
<sequence length="816" mass="89320">MEAKLKSFTSSIMDCLIIPLNKRLEEWNKTTGNLDKEYGKEYKRARAELKKRTIETLRLQKKLRKGGLHNGSLSSSFHGTLPRSHGGSSMIQSALAHNGSDMSHQGLPQGGLNRTLESSMRDQTEKRQVLEEVGKLALRAALTEERSRFCLFVSYLKPVVDEEVAMLYELQHVQEAMAQLEKNAGDPFTLPAASEQVITDIKGETGAWSFQTPPSSPSSLGSRKSSMCSISSANSSSSSSAHSPSHNVHNRTLHHQPMSIPSGNTRFSSVSSQDSGFVSQDTLYSRMSTPLHDSLTKPCNQSEGSNTSSTASSNSSTPSSPYPPGQVPPTTNSTWPNLQETIQFERAASAIMNDRPHTISSGALPAETYEKGHQRPPLTVYTFQPPADPNSHSNSPVTPTVESQSQSTPGNKIYQAASEIYGILRGKTTDSKPPVPKRGSSLERPGGSNNSSTGTPSSIPKPPRKINSAKESGHSESNRHVPHVPDFNPASDDMIVPQPVYVNMHELNQMASAKLQRQSEELPPPPPELMTPQTKSEAANNGSMNNEPHYGRGLSDDSHSIAPSDVTLEGEVDMHDKYETASCVSSHVPLTTDDFRTELESMIGSMSSCSVSEQTLIGDEDADLESISGLSSVTSFGMYEDGGVNYRTMNGNCLNEHYRNDNGDWRNRADWCNKNVRMDPCGDIRNNNGGSRSNFLLHGRHHSMYVSNGSSFTPDHRGSYSSMTANIPGVFHEHDSAPPSLPVSVATIHRRLANPRMPIFDAQHAEKTEHPPETIVSSPHMGMHRNNSLPRPHSYAAPQSNFMKYRLSLARKRDLV</sequence>
<reference evidence="3 4" key="1">
    <citation type="journal article" date="2016" name="Genome Biol. Evol.">
        <title>Gene Family Evolution Reflects Adaptation to Soil Environmental Stressors in the Genome of the Collembolan Orchesella cincta.</title>
        <authorList>
            <person name="Faddeeva-Vakhrusheva A."/>
            <person name="Derks M.F."/>
            <person name="Anvar S.Y."/>
            <person name="Agamennone V."/>
            <person name="Suring W."/>
            <person name="Smit S."/>
            <person name="van Straalen N.M."/>
            <person name="Roelofs D."/>
        </authorList>
    </citation>
    <scope>NUCLEOTIDE SEQUENCE [LARGE SCALE GENOMIC DNA]</scope>
    <source>
        <tissue evidence="3">Mixed pool</tissue>
    </source>
</reference>
<dbReference type="Pfam" id="PF08397">
    <property type="entry name" value="IMD"/>
    <property type="match status" value="2"/>
</dbReference>
<accession>A0A1D2NJV9</accession>
<dbReference type="GO" id="GO:0003779">
    <property type="term" value="F:actin binding"/>
    <property type="evidence" value="ECO:0007669"/>
    <property type="project" value="InterPro"/>
</dbReference>
<dbReference type="OrthoDB" id="10061327at2759"/>
<dbReference type="Gene3D" id="1.20.1270.60">
    <property type="entry name" value="Arfaptin homology (AH) domain/BAR domain"/>
    <property type="match status" value="1"/>
</dbReference>
<feature type="region of interest" description="Disordered" evidence="1">
    <location>
        <begin position="204"/>
        <end position="274"/>
    </location>
</feature>
<dbReference type="EMBL" id="LJIJ01000021">
    <property type="protein sequence ID" value="ODN05550.1"/>
    <property type="molecule type" value="Genomic_DNA"/>
</dbReference>
<feature type="compositionally biased region" description="Low complexity" evidence="1">
    <location>
        <begin position="217"/>
        <end position="245"/>
    </location>
</feature>
<comment type="caution">
    <text evidence="3">The sequence shown here is derived from an EMBL/GenBank/DDBJ whole genome shotgun (WGS) entry which is preliminary data.</text>
</comment>
<dbReference type="SUPFAM" id="SSF103657">
    <property type="entry name" value="BAR/IMD domain-like"/>
    <property type="match status" value="1"/>
</dbReference>
<feature type="compositionally biased region" description="Low complexity" evidence="1">
    <location>
        <begin position="305"/>
        <end position="319"/>
    </location>
</feature>
<dbReference type="OMA" id="HEHDSAP"/>
<name>A0A1D2NJV9_ORCCI</name>
<dbReference type="InterPro" id="IPR030127">
    <property type="entry name" value="MTSS1/MTSS2"/>
</dbReference>
<feature type="domain" description="IMD" evidence="2">
    <location>
        <begin position="1"/>
        <end position="204"/>
    </location>
</feature>
<dbReference type="AlphaFoldDB" id="A0A1D2NJV9"/>
<feature type="region of interest" description="Disordered" evidence="1">
    <location>
        <begin position="424"/>
        <end position="492"/>
    </location>
</feature>
<dbReference type="GO" id="GO:0030031">
    <property type="term" value="P:cell projection assembly"/>
    <property type="evidence" value="ECO:0007669"/>
    <property type="project" value="TreeGrafter"/>
</dbReference>
<evidence type="ECO:0000313" key="3">
    <source>
        <dbReference type="EMBL" id="ODN05550.1"/>
    </source>
</evidence>
<gene>
    <name evidence="3" type="ORF">Ocin01_01161</name>
</gene>
<feature type="region of interest" description="Disordered" evidence="1">
    <location>
        <begin position="512"/>
        <end position="563"/>
    </location>
</feature>
<dbReference type="GO" id="GO:0005543">
    <property type="term" value="F:phospholipid binding"/>
    <property type="evidence" value="ECO:0007669"/>
    <property type="project" value="TreeGrafter"/>
</dbReference>
<organism evidence="3 4">
    <name type="scientific">Orchesella cincta</name>
    <name type="common">Springtail</name>
    <name type="synonym">Podura cincta</name>
    <dbReference type="NCBI Taxonomy" id="48709"/>
    <lineage>
        <taxon>Eukaryota</taxon>
        <taxon>Metazoa</taxon>
        <taxon>Ecdysozoa</taxon>
        <taxon>Arthropoda</taxon>
        <taxon>Hexapoda</taxon>
        <taxon>Collembola</taxon>
        <taxon>Entomobryomorpha</taxon>
        <taxon>Entomobryoidea</taxon>
        <taxon>Orchesellidae</taxon>
        <taxon>Orchesellinae</taxon>
        <taxon>Orchesella</taxon>
    </lineage>
</organism>
<dbReference type="GO" id="GO:0007009">
    <property type="term" value="P:plasma membrane organization"/>
    <property type="evidence" value="ECO:0007669"/>
    <property type="project" value="InterPro"/>
</dbReference>
<dbReference type="InterPro" id="IPR013606">
    <property type="entry name" value="I-BAR_dom"/>
</dbReference>
<evidence type="ECO:0000313" key="4">
    <source>
        <dbReference type="Proteomes" id="UP000094527"/>
    </source>
</evidence>